<evidence type="ECO:0000256" key="1">
    <source>
        <dbReference type="ARBA" id="ARBA00010923"/>
    </source>
</evidence>
<sequence>MKFNTYRLSEVITLEDARREPLSAEQRAARKGIYPYYGAQGVVDYLDDYTFVGDKLLVAEDGENLRSNKQPIANWATGKFRVNNHAHVLCGSPFCNLRYLCYLLNEMNLSAYITGSTQPKLSQKSLLNIEISLPSRNLQDKIVSFIQPIDNKVTCLTRTNGHLYSSELVLAA</sequence>
<dbReference type="InterPro" id="IPR044946">
    <property type="entry name" value="Restrct_endonuc_typeI_TRD_sf"/>
</dbReference>
<dbReference type="GO" id="GO:0003677">
    <property type="term" value="F:DNA binding"/>
    <property type="evidence" value="ECO:0007669"/>
    <property type="project" value="UniProtKB-KW"/>
</dbReference>
<evidence type="ECO:0000313" key="7">
    <source>
        <dbReference type="Proteomes" id="UP000292787"/>
    </source>
</evidence>
<dbReference type="CDD" id="cd17262">
    <property type="entry name" value="RMtype1_S_Aco12261I-TRD2-CR2"/>
    <property type="match status" value="1"/>
</dbReference>
<dbReference type="Proteomes" id="UP000292787">
    <property type="component" value="Unassembled WGS sequence"/>
</dbReference>
<keyword evidence="2" id="KW-0680">Restriction system</keyword>
<organism evidence="6 7">
    <name type="scientific">Bifidobacterium longum subsp. longum</name>
    <dbReference type="NCBI Taxonomy" id="1679"/>
    <lineage>
        <taxon>Bacteria</taxon>
        <taxon>Bacillati</taxon>
        <taxon>Actinomycetota</taxon>
        <taxon>Actinomycetes</taxon>
        <taxon>Bifidobacteriales</taxon>
        <taxon>Bifidobacteriaceae</taxon>
        <taxon>Bifidobacterium</taxon>
    </lineage>
</organism>
<dbReference type="InterPro" id="IPR000055">
    <property type="entry name" value="Restrct_endonuc_typeI_TRD"/>
</dbReference>
<evidence type="ECO:0000256" key="2">
    <source>
        <dbReference type="ARBA" id="ARBA00022747"/>
    </source>
</evidence>
<accession>A0A4R0VKB6</accession>
<evidence type="ECO:0000259" key="5">
    <source>
        <dbReference type="Pfam" id="PF01420"/>
    </source>
</evidence>
<evidence type="ECO:0000256" key="3">
    <source>
        <dbReference type="ARBA" id="ARBA00023125"/>
    </source>
</evidence>
<reference evidence="6 7" key="1">
    <citation type="journal article" date="2018" name="Sci. Rep.">
        <title>Genomic diversity and distribution of Bifidobacterium longum subsp. longum across the human lifespan.</title>
        <authorList>
            <person name="Odamaki T."/>
            <person name="Bottacini F."/>
            <person name="Kato K."/>
            <person name="Mitsuyama E."/>
            <person name="Yoshida K."/>
            <person name="Horigome A."/>
            <person name="Xiao J.Z."/>
            <person name="van Sinderen D."/>
        </authorList>
    </citation>
    <scope>NUCLEOTIDE SEQUENCE [LARGE SCALE GENOMIC DNA]</scope>
    <source>
        <strain evidence="6 7">MCC10116</strain>
    </source>
</reference>
<comment type="subunit">
    <text evidence="4">The methyltransferase is composed of M and S polypeptides.</text>
</comment>
<dbReference type="SUPFAM" id="SSF116734">
    <property type="entry name" value="DNA methylase specificity domain"/>
    <property type="match status" value="1"/>
</dbReference>
<dbReference type="EMBL" id="SHTF01000011">
    <property type="protein sequence ID" value="TCF64520.1"/>
    <property type="molecule type" value="Genomic_DNA"/>
</dbReference>
<comment type="caution">
    <text evidence="6">The sequence shown here is derived from an EMBL/GenBank/DDBJ whole genome shotgun (WGS) entry which is preliminary data.</text>
</comment>
<dbReference type="GO" id="GO:0009307">
    <property type="term" value="P:DNA restriction-modification system"/>
    <property type="evidence" value="ECO:0007669"/>
    <property type="project" value="UniProtKB-KW"/>
</dbReference>
<proteinExistence type="inferred from homology"/>
<feature type="domain" description="Type I restriction modification DNA specificity" evidence="5">
    <location>
        <begin position="3"/>
        <end position="156"/>
    </location>
</feature>
<dbReference type="Pfam" id="PF01420">
    <property type="entry name" value="Methylase_S"/>
    <property type="match status" value="1"/>
</dbReference>
<dbReference type="RefSeq" id="WP_077322417.1">
    <property type="nucleotide sequence ID" value="NZ_BCYI01000018.1"/>
</dbReference>
<dbReference type="InterPro" id="IPR051212">
    <property type="entry name" value="Type-I_RE_S_subunit"/>
</dbReference>
<name>A0A4R0VKB6_BIFLL</name>
<dbReference type="PANTHER" id="PTHR43140">
    <property type="entry name" value="TYPE-1 RESTRICTION ENZYME ECOKI SPECIFICITY PROTEIN"/>
    <property type="match status" value="1"/>
</dbReference>
<evidence type="ECO:0000256" key="4">
    <source>
        <dbReference type="ARBA" id="ARBA00038652"/>
    </source>
</evidence>
<keyword evidence="3" id="KW-0238">DNA-binding</keyword>
<dbReference type="PANTHER" id="PTHR43140:SF1">
    <property type="entry name" value="TYPE I RESTRICTION ENZYME ECOKI SPECIFICITY SUBUNIT"/>
    <property type="match status" value="1"/>
</dbReference>
<evidence type="ECO:0000313" key="6">
    <source>
        <dbReference type="EMBL" id="TCF64520.1"/>
    </source>
</evidence>
<dbReference type="AlphaFoldDB" id="A0A4R0VKB6"/>
<gene>
    <name evidence="6" type="ORF">MCC10116_0882</name>
</gene>
<dbReference type="Gene3D" id="3.90.220.20">
    <property type="entry name" value="DNA methylase specificity domains"/>
    <property type="match status" value="1"/>
</dbReference>
<protein>
    <submittedName>
        <fullName evidence="6">Putative type I restriction-modification system specificity subunit</fullName>
    </submittedName>
</protein>
<comment type="similarity">
    <text evidence="1">Belongs to the type-I restriction system S methylase family.</text>
</comment>